<dbReference type="AlphaFoldDB" id="A0A4Q9H179"/>
<dbReference type="PANTHER" id="PTHR34853:SF1">
    <property type="entry name" value="LIPASE 5"/>
    <property type="match status" value="1"/>
</dbReference>
<keyword evidence="1" id="KW-0732">Signal</keyword>
<proteinExistence type="predicted"/>
<feature type="chain" id="PRO_5020790764" evidence="1">
    <location>
        <begin position="42"/>
        <end position="616"/>
    </location>
</feature>
<dbReference type="GO" id="GO:0004806">
    <property type="term" value="F:triacylglycerol lipase activity"/>
    <property type="evidence" value="ECO:0007669"/>
    <property type="project" value="InterPro"/>
</dbReference>
<evidence type="ECO:0000313" key="3">
    <source>
        <dbReference type="Proteomes" id="UP000292120"/>
    </source>
</evidence>
<dbReference type="InterPro" id="IPR005152">
    <property type="entry name" value="Lipase_secreted"/>
</dbReference>
<dbReference type="EMBL" id="SIXI01000002">
    <property type="protein sequence ID" value="TBO32898.1"/>
    <property type="molecule type" value="Genomic_DNA"/>
</dbReference>
<sequence>MSVSFRPKINWRTRMNTRKIATAFRVLPLAAIAMAASAAFAAPVQGPADASFYTYPAALPAANGELISYRDAQVNLGANAPAAKAWNVVYKSSDSKDAAVAIAGTVIVPTAAWTGTGPRPILSYAVGTHGLDPKCAPSKQLAAGTDYEAANIAAALKAGYAVMVTDYKGALTGTGSATKLGSTYLSGKAQGNAVLDIVRAAAQIPGANLSLNSQVAIWGFSQGGQSATWAAEQLANGYAPELKVVGVAAGGVPGNLREVAPTLDGNIGFAFLGAALNGLNNQYPGTLPIRLLASEEGLAALNKINTQCVFEALFEFQNKSLPAYTRDNIPLDELLEIGAPTLDQQNLGNVKINVPMYIYHGKADEFIPVSQGVNLKNAYCAKGTSVTFDLFPSEHIVTQFQAAATALPWLNERLAGKAPVSSCNSTKPAPVSTANPGGGNFVVTLDKWNLAGEIGLKTLAQTVFLPAGSTFSADADVTAKTLNGSLSIPDYKTTVKLIGINTSVGLRVEAAGATTGSNVVGNDGSLTITGQSPANITVTSVLGIPFGQCKTVSPVIFPLNLKGNVGTLGDGTLNFTGTTSFPQIKGCFISGILTALMSGNGQTFKLNVAPPAPIRY</sequence>
<dbReference type="GO" id="GO:0016042">
    <property type="term" value="P:lipid catabolic process"/>
    <property type="evidence" value="ECO:0007669"/>
    <property type="project" value="InterPro"/>
</dbReference>
<protein>
    <submittedName>
        <fullName evidence="2">Triacylglycerol lipase</fullName>
    </submittedName>
</protein>
<reference evidence="2 3" key="1">
    <citation type="submission" date="2019-02" db="EMBL/GenBank/DDBJ databases">
        <title>Aquabacterium sp. strain KMB7.</title>
        <authorList>
            <person name="Chen W.-M."/>
        </authorList>
    </citation>
    <scope>NUCLEOTIDE SEQUENCE [LARGE SCALE GENOMIC DNA]</scope>
    <source>
        <strain evidence="2 3">KMB7</strain>
    </source>
</reference>
<dbReference type="OrthoDB" id="9955at2"/>
<accession>A0A4Q9H179</accession>
<feature type="signal peptide" evidence="1">
    <location>
        <begin position="1"/>
        <end position="41"/>
    </location>
</feature>
<dbReference type="Pfam" id="PF03583">
    <property type="entry name" value="LIP"/>
    <property type="match status" value="1"/>
</dbReference>
<gene>
    <name evidence="2" type="ORF">EYS42_06965</name>
</gene>
<organism evidence="2 3">
    <name type="scientific">Aquabacterium lacunae</name>
    <dbReference type="NCBI Taxonomy" id="2528630"/>
    <lineage>
        <taxon>Bacteria</taxon>
        <taxon>Pseudomonadati</taxon>
        <taxon>Pseudomonadota</taxon>
        <taxon>Betaproteobacteria</taxon>
        <taxon>Burkholderiales</taxon>
        <taxon>Aquabacterium</taxon>
    </lineage>
</organism>
<dbReference type="Gene3D" id="1.10.260.130">
    <property type="match status" value="1"/>
</dbReference>
<evidence type="ECO:0000256" key="1">
    <source>
        <dbReference type="SAM" id="SignalP"/>
    </source>
</evidence>
<evidence type="ECO:0000313" key="2">
    <source>
        <dbReference type="EMBL" id="TBO32898.1"/>
    </source>
</evidence>
<dbReference type="Proteomes" id="UP000292120">
    <property type="component" value="Unassembled WGS sequence"/>
</dbReference>
<dbReference type="Gene3D" id="3.40.50.1820">
    <property type="entry name" value="alpha/beta hydrolase"/>
    <property type="match status" value="1"/>
</dbReference>
<comment type="caution">
    <text evidence="2">The sequence shown here is derived from an EMBL/GenBank/DDBJ whole genome shotgun (WGS) entry which is preliminary data.</text>
</comment>
<dbReference type="InterPro" id="IPR029058">
    <property type="entry name" value="AB_hydrolase_fold"/>
</dbReference>
<dbReference type="PANTHER" id="PTHR34853">
    <property type="match status" value="1"/>
</dbReference>
<keyword evidence="3" id="KW-1185">Reference proteome</keyword>
<name>A0A4Q9H179_9BURK</name>
<dbReference type="SUPFAM" id="SSF53474">
    <property type="entry name" value="alpha/beta-Hydrolases"/>
    <property type="match status" value="1"/>
</dbReference>